<name>A0ABV0XQ56_9TELE</name>
<dbReference type="Proteomes" id="UP001469553">
    <property type="component" value="Unassembled WGS sequence"/>
</dbReference>
<accession>A0ABV0XQ56</accession>
<reference evidence="1 2" key="1">
    <citation type="submission" date="2021-06" db="EMBL/GenBank/DDBJ databases">
        <authorList>
            <person name="Palmer J.M."/>
        </authorList>
    </citation>
    <scope>NUCLEOTIDE SEQUENCE [LARGE SCALE GENOMIC DNA]</scope>
    <source>
        <strain evidence="1 2">AS_MEX2019</strain>
        <tissue evidence="1">Muscle</tissue>
    </source>
</reference>
<gene>
    <name evidence="1" type="ORF">AMECASPLE_013325</name>
</gene>
<evidence type="ECO:0000313" key="1">
    <source>
        <dbReference type="EMBL" id="MEQ2283619.1"/>
    </source>
</evidence>
<evidence type="ECO:0000313" key="2">
    <source>
        <dbReference type="Proteomes" id="UP001469553"/>
    </source>
</evidence>
<proteinExistence type="predicted"/>
<dbReference type="EMBL" id="JAHRIP010010271">
    <property type="protein sequence ID" value="MEQ2283619.1"/>
    <property type="molecule type" value="Genomic_DNA"/>
</dbReference>
<organism evidence="1 2">
    <name type="scientific">Ameca splendens</name>
    <dbReference type="NCBI Taxonomy" id="208324"/>
    <lineage>
        <taxon>Eukaryota</taxon>
        <taxon>Metazoa</taxon>
        <taxon>Chordata</taxon>
        <taxon>Craniata</taxon>
        <taxon>Vertebrata</taxon>
        <taxon>Euteleostomi</taxon>
        <taxon>Actinopterygii</taxon>
        <taxon>Neopterygii</taxon>
        <taxon>Teleostei</taxon>
        <taxon>Neoteleostei</taxon>
        <taxon>Acanthomorphata</taxon>
        <taxon>Ovalentaria</taxon>
        <taxon>Atherinomorphae</taxon>
        <taxon>Cyprinodontiformes</taxon>
        <taxon>Goodeidae</taxon>
        <taxon>Ameca</taxon>
    </lineage>
</organism>
<comment type="caution">
    <text evidence="1">The sequence shown here is derived from an EMBL/GenBank/DDBJ whole genome shotgun (WGS) entry which is preliminary data.</text>
</comment>
<sequence length="67" mass="7610">MIYFNPDLGKNLKAGYLHKFHLLKLGRPPQALPVNIVLYLDQHPGPCLTPLPARFSLDSQWLTLLNT</sequence>
<keyword evidence="2" id="KW-1185">Reference proteome</keyword>
<protein>
    <submittedName>
        <fullName evidence="1">Uncharacterized protein</fullName>
    </submittedName>
</protein>